<dbReference type="GO" id="GO:0036297">
    <property type="term" value="P:interstrand cross-link repair"/>
    <property type="evidence" value="ECO:0007669"/>
    <property type="project" value="TreeGrafter"/>
</dbReference>
<sequence length="252" mass="28561">EAMISLERRGILVYRSERWYNVGWDYPAQEVNLRSISGSRFALLDESQGYQTLEEIEGSSAVYRVHPGAIYLHQGESYLVTDLDLQAQVAYLRPVDVDYYTQPREVNKVSIVRSLRHKQFPTTAAFFGEVRVTQQVIGYARKQQFSEAVLSVEYLDLPPQSYETKALWFEVPPELARRVSDRGLHFHGGLHALEHAAIGVLPLFAMCDRLDIGGLSTPNHPDTGRPQVFIYDAFPGGVGISEKGFDILEELW</sequence>
<dbReference type="PANTHER" id="PTHR47957">
    <property type="entry name" value="ATP-DEPENDENT HELICASE HRQ1"/>
    <property type="match status" value="1"/>
</dbReference>
<dbReference type="GO" id="GO:0043138">
    <property type="term" value="F:3'-5' DNA helicase activity"/>
    <property type="evidence" value="ECO:0007669"/>
    <property type="project" value="TreeGrafter"/>
</dbReference>
<dbReference type="InterPro" id="IPR018973">
    <property type="entry name" value="MZB"/>
</dbReference>
<organism evidence="2">
    <name type="scientific">marine sediment metagenome</name>
    <dbReference type="NCBI Taxonomy" id="412755"/>
    <lineage>
        <taxon>unclassified sequences</taxon>
        <taxon>metagenomes</taxon>
        <taxon>ecological metagenomes</taxon>
    </lineage>
</organism>
<dbReference type="AlphaFoldDB" id="X0Y1C3"/>
<feature type="domain" description="MrfA-like Zn-binding" evidence="1">
    <location>
        <begin position="193"/>
        <end position="251"/>
    </location>
</feature>
<dbReference type="GO" id="GO:0006289">
    <property type="term" value="P:nucleotide-excision repair"/>
    <property type="evidence" value="ECO:0007669"/>
    <property type="project" value="TreeGrafter"/>
</dbReference>
<gene>
    <name evidence="2" type="ORF">S01H1_62828</name>
</gene>
<dbReference type="PANTHER" id="PTHR47957:SF3">
    <property type="entry name" value="ATP-DEPENDENT HELICASE HRQ1"/>
    <property type="match status" value="1"/>
</dbReference>
<proteinExistence type="predicted"/>
<protein>
    <recommendedName>
        <fullName evidence="1">MrfA-like Zn-binding domain-containing protein</fullName>
    </recommendedName>
</protein>
<dbReference type="Pfam" id="PF09369">
    <property type="entry name" value="MZB"/>
    <property type="match status" value="1"/>
</dbReference>
<evidence type="ECO:0000313" key="2">
    <source>
        <dbReference type="EMBL" id="GAG30716.1"/>
    </source>
</evidence>
<feature type="non-terminal residue" evidence="2">
    <location>
        <position position="1"/>
    </location>
</feature>
<reference evidence="2" key="1">
    <citation type="journal article" date="2014" name="Front. Microbiol.">
        <title>High frequency of phylogenetically diverse reductive dehalogenase-homologous genes in deep subseafloor sedimentary metagenomes.</title>
        <authorList>
            <person name="Kawai M."/>
            <person name="Futagami T."/>
            <person name="Toyoda A."/>
            <person name="Takaki Y."/>
            <person name="Nishi S."/>
            <person name="Hori S."/>
            <person name="Arai W."/>
            <person name="Tsubouchi T."/>
            <person name="Morono Y."/>
            <person name="Uchiyama I."/>
            <person name="Ito T."/>
            <person name="Fujiyama A."/>
            <person name="Inagaki F."/>
            <person name="Takami H."/>
        </authorList>
    </citation>
    <scope>NUCLEOTIDE SEQUENCE</scope>
    <source>
        <strain evidence="2">Expedition CK06-06</strain>
    </source>
</reference>
<evidence type="ECO:0000259" key="1">
    <source>
        <dbReference type="Pfam" id="PF09369"/>
    </source>
</evidence>
<accession>X0Y1C3</accession>
<name>X0Y1C3_9ZZZZ</name>
<comment type="caution">
    <text evidence="2">The sequence shown here is derived from an EMBL/GenBank/DDBJ whole genome shotgun (WGS) entry which is preliminary data.</text>
</comment>
<feature type="non-terminal residue" evidence="2">
    <location>
        <position position="252"/>
    </location>
</feature>
<dbReference type="EMBL" id="BARS01041298">
    <property type="protein sequence ID" value="GAG30716.1"/>
    <property type="molecule type" value="Genomic_DNA"/>
</dbReference>
<dbReference type="GO" id="GO:0005634">
    <property type="term" value="C:nucleus"/>
    <property type="evidence" value="ECO:0007669"/>
    <property type="project" value="TreeGrafter"/>
</dbReference>